<protein>
    <submittedName>
        <fullName evidence="1">Cyclopropane-fatty-acyl-phospholipid synthase</fullName>
    </submittedName>
</protein>
<evidence type="ECO:0000313" key="1">
    <source>
        <dbReference type="EMBL" id="KAF7353440.1"/>
    </source>
</evidence>
<dbReference type="Proteomes" id="UP000623467">
    <property type="component" value="Unassembled WGS sequence"/>
</dbReference>
<keyword evidence="2" id="KW-1185">Reference proteome</keyword>
<gene>
    <name evidence="1" type="ORF">MSAN_01533200</name>
</gene>
<accession>A0A8H7CX05</accession>
<proteinExistence type="predicted"/>
<dbReference type="SUPFAM" id="SSF53335">
    <property type="entry name" value="S-adenosyl-L-methionine-dependent methyltransferases"/>
    <property type="match status" value="1"/>
</dbReference>
<dbReference type="AlphaFoldDB" id="A0A8H7CX05"/>
<sequence>MALPQVSEAYMFGDFEVSTLQGLLDIWLDNRDGLTELMTVISTAFARYSALAISTLGRQSLNMARQNVEVAYDVSNDFMSAMLPQRRNDVLLRYLGEKKKGGPRGDLVSGPTKGDLEAAQQRKIHHILTKVRISPGQRLLEIGSGWGAMALAAARLGCEVDTVTLSIEQKTLTEERARAAGFTDRIRVHLCDYRNLPREFEHKFDAFVSCEMIEAVGIKHLGEYFNMADWALKTDRATVVITATSQPEHRYQIFQPDDFSRHYHWPNCYLPSATSLAVAVQNNVPGKFVLYNLEDHGIHLGQIIPGPYVNGVGTRLDNNFKGKIVEHIQETYPELQDPQKLEAFIKKWRYMFAYAAVGYARAYTSLMCWTFTRPVKPD</sequence>
<dbReference type="InterPro" id="IPR050723">
    <property type="entry name" value="CFA/CMAS"/>
</dbReference>
<dbReference type="OrthoDB" id="8300214at2759"/>
<dbReference type="Pfam" id="PF02353">
    <property type="entry name" value="CMAS"/>
    <property type="match status" value="1"/>
</dbReference>
<dbReference type="GO" id="GO:0032259">
    <property type="term" value="P:methylation"/>
    <property type="evidence" value="ECO:0007669"/>
    <property type="project" value="UniProtKB-KW"/>
</dbReference>
<dbReference type="CDD" id="cd02440">
    <property type="entry name" value="AdoMet_MTases"/>
    <property type="match status" value="1"/>
</dbReference>
<evidence type="ECO:0000313" key="2">
    <source>
        <dbReference type="Proteomes" id="UP000623467"/>
    </source>
</evidence>
<dbReference type="GO" id="GO:0008168">
    <property type="term" value="F:methyltransferase activity"/>
    <property type="evidence" value="ECO:0007669"/>
    <property type="project" value="UniProtKB-KW"/>
</dbReference>
<comment type="caution">
    <text evidence="1">The sequence shown here is derived from an EMBL/GenBank/DDBJ whole genome shotgun (WGS) entry which is preliminary data.</text>
</comment>
<dbReference type="EMBL" id="JACAZH010000012">
    <property type="protein sequence ID" value="KAF7353440.1"/>
    <property type="molecule type" value="Genomic_DNA"/>
</dbReference>
<dbReference type="PANTHER" id="PTHR43667:SF2">
    <property type="entry name" value="FATTY ACID C-METHYL TRANSFERASE"/>
    <property type="match status" value="1"/>
</dbReference>
<name>A0A8H7CX05_9AGAR</name>
<reference evidence="1" key="1">
    <citation type="submission" date="2020-05" db="EMBL/GenBank/DDBJ databases">
        <title>Mycena genomes resolve the evolution of fungal bioluminescence.</title>
        <authorList>
            <person name="Tsai I.J."/>
        </authorList>
    </citation>
    <scope>NUCLEOTIDE SEQUENCE</scope>
    <source>
        <strain evidence="1">160909Yilan</strain>
    </source>
</reference>
<dbReference type="GO" id="GO:0008610">
    <property type="term" value="P:lipid biosynthetic process"/>
    <property type="evidence" value="ECO:0007669"/>
    <property type="project" value="InterPro"/>
</dbReference>
<dbReference type="InterPro" id="IPR029063">
    <property type="entry name" value="SAM-dependent_MTases_sf"/>
</dbReference>
<dbReference type="PANTHER" id="PTHR43667">
    <property type="entry name" value="CYCLOPROPANE-FATTY-ACYL-PHOSPHOLIPID SYNTHASE"/>
    <property type="match status" value="1"/>
</dbReference>
<organism evidence="1 2">
    <name type="scientific">Mycena sanguinolenta</name>
    <dbReference type="NCBI Taxonomy" id="230812"/>
    <lineage>
        <taxon>Eukaryota</taxon>
        <taxon>Fungi</taxon>
        <taxon>Dikarya</taxon>
        <taxon>Basidiomycota</taxon>
        <taxon>Agaricomycotina</taxon>
        <taxon>Agaricomycetes</taxon>
        <taxon>Agaricomycetidae</taxon>
        <taxon>Agaricales</taxon>
        <taxon>Marasmiineae</taxon>
        <taxon>Mycenaceae</taxon>
        <taxon>Mycena</taxon>
    </lineage>
</organism>
<dbReference type="Gene3D" id="3.40.50.150">
    <property type="entry name" value="Vaccinia Virus protein VP39"/>
    <property type="match status" value="1"/>
</dbReference>